<sequence>MLEFCFFVPVFTDMHRILGFHRTSIHTAFGEITAQNIHHLTELEIIFGGQFYGLFFQLKARIYVTKIKSASEFTR</sequence>
<reference evidence="1 2" key="1">
    <citation type="submission" date="2015-07" db="EMBL/GenBank/DDBJ databases">
        <authorList>
            <consortium name="Pathogen Informatics"/>
        </authorList>
    </citation>
    <scope>NUCLEOTIDE SEQUENCE [LARGE SCALE GENOMIC DNA]</scope>
    <source>
        <strain evidence="1 2">A51</strain>
    </source>
</reference>
<proteinExistence type="predicted"/>
<organism evidence="1 2">
    <name type="scientific">Vibrio cholerae</name>
    <dbReference type="NCBI Taxonomy" id="666"/>
    <lineage>
        <taxon>Bacteria</taxon>
        <taxon>Pseudomonadati</taxon>
        <taxon>Pseudomonadota</taxon>
        <taxon>Gammaproteobacteria</taxon>
        <taxon>Vibrionales</taxon>
        <taxon>Vibrionaceae</taxon>
        <taxon>Vibrio</taxon>
    </lineage>
</organism>
<gene>
    <name evidence="1" type="ORF">ERS013165_02225</name>
</gene>
<name>A0A655Y828_VIBCL</name>
<protein>
    <submittedName>
        <fullName evidence="1">Uncharacterized protein</fullName>
    </submittedName>
</protein>
<dbReference type="AlphaFoldDB" id="A0A655Y828"/>
<evidence type="ECO:0000313" key="1">
    <source>
        <dbReference type="EMBL" id="CSA70035.1"/>
    </source>
</evidence>
<evidence type="ECO:0000313" key="2">
    <source>
        <dbReference type="Proteomes" id="UP000044806"/>
    </source>
</evidence>
<dbReference type="EMBL" id="CWOW01000010">
    <property type="protein sequence ID" value="CSA70035.1"/>
    <property type="molecule type" value="Genomic_DNA"/>
</dbReference>
<dbReference type="Proteomes" id="UP000044806">
    <property type="component" value="Unassembled WGS sequence"/>
</dbReference>
<accession>A0A655Y828</accession>